<dbReference type="Pfam" id="PF07702">
    <property type="entry name" value="UTRA"/>
    <property type="match status" value="1"/>
</dbReference>
<keyword evidence="1" id="KW-0805">Transcription regulation</keyword>
<feature type="domain" description="HTH gntR-type" evidence="4">
    <location>
        <begin position="17"/>
        <end position="85"/>
    </location>
</feature>
<dbReference type="AlphaFoldDB" id="Q222Z7"/>
<keyword evidence="6" id="KW-1185">Reference proteome</keyword>
<dbReference type="GO" id="GO:0003677">
    <property type="term" value="F:DNA binding"/>
    <property type="evidence" value="ECO:0007669"/>
    <property type="project" value="UniProtKB-KW"/>
</dbReference>
<evidence type="ECO:0000313" key="5">
    <source>
        <dbReference type="EMBL" id="ABD67906.1"/>
    </source>
</evidence>
<dbReference type="eggNOG" id="COG2188">
    <property type="taxonomic scope" value="Bacteria"/>
</dbReference>
<sequence length="252" mass="27992">MTFEQLTTSSPGRRSGVAVWRQIADTLTTEIRDRAYAGTGRLPGEVELSARFAVNRHTLRQAVAALQSEGLLRIEPGRGMFVQHELMDYALSRRTRFSENLLRQGLLPSKQLLTAREMPAPERAARELKLDKGAKVLMVEMLDEANDAPIGLATAYYPALRFAGLLEMLAEGTRTTDILKHFGVQDYVREQSRITTQMPNDETARLLRQPGTRPLLCVECLDVDMDGTPIKYGETVFCGDRVQLVVNAGGTA</sequence>
<organism evidence="5 6">
    <name type="scientific">Albidiferax ferrireducens (strain ATCC BAA-621 / DSM 15236 / T118)</name>
    <name type="common">Rhodoferax ferrireducens</name>
    <dbReference type="NCBI Taxonomy" id="338969"/>
    <lineage>
        <taxon>Bacteria</taxon>
        <taxon>Pseudomonadati</taxon>
        <taxon>Pseudomonadota</taxon>
        <taxon>Betaproteobacteria</taxon>
        <taxon>Burkholderiales</taxon>
        <taxon>Comamonadaceae</taxon>
        <taxon>Rhodoferax</taxon>
    </lineage>
</organism>
<dbReference type="Pfam" id="PF00392">
    <property type="entry name" value="GntR"/>
    <property type="match status" value="1"/>
</dbReference>
<dbReference type="HOGENOM" id="CLU_063236_2_2_4"/>
<gene>
    <name evidence="5" type="ordered locus">Rfer_0146</name>
</gene>
<name>Q222Z7_ALBFT</name>
<dbReference type="InterPro" id="IPR036388">
    <property type="entry name" value="WH-like_DNA-bd_sf"/>
</dbReference>
<dbReference type="SUPFAM" id="SSF64288">
    <property type="entry name" value="Chorismate lyase-like"/>
    <property type="match status" value="1"/>
</dbReference>
<dbReference type="STRING" id="338969.Rfer_0146"/>
<protein>
    <submittedName>
        <fullName evidence="5">Transcriptional regulator, GntR family</fullName>
    </submittedName>
</protein>
<evidence type="ECO:0000256" key="1">
    <source>
        <dbReference type="ARBA" id="ARBA00023015"/>
    </source>
</evidence>
<dbReference type="SMART" id="SM00345">
    <property type="entry name" value="HTH_GNTR"/>
    <property type="match status" value="1"/>
</dbReference>
<dbReference type="InterPro" id="IPR050679">
    <property type="entry name" value="Bact_HTH_transcr_reg"/>
</dbReference>
<evidence type="ECO:0000259" key="4">
    <source>
        <dbReference type="PROSITE" id="PS50949"/>
    </source>
</evidence>
<dbReference type="CDD" id="cd07377">
    <property type="entry name" value="WHTH_GntR"/>
    <property type="match status" value="1"/>
</dbReference>
<dbReference type="Gene3D" id="3.40.1410.10">
    <property type="entry name" value="Chorismate lyase-like"/>
    <property type="match status" value="1"/>
</dbReference>
<dbReference type="SMART" id="SM00866">
    <property type="entry name" value="UTRA"/>
    <property type="match status" value="1"/>
</dbReference>
<dbReference type="Gene3D" id="1.10.10.10">
    <property type="entry name" value="Winged helix-like DNA-binding domain superfamily/Winged helix DNA-binding domain"/>
    <property type="match status" value="1"/>
</dbReference>
<evidence type="ECO:0000256" key="2">
    <source>
        <dbReference type="ARBA" id="ARBA00023125"/>
    </source>
</evidence>
<dbReference type="InterPro" id="IPR036390">
    <property type="entry name" value="WH_DNA-bd_sf"/>
</dbReference>
<dbReference type="PANTHER" id="PTHR44846">
    <property type="entry name" value="MANNOSYL-D-GLYCERATE TRANSPORT/METABOLISM SYSTEM REPRESSOR MNGR-RELATED"/>
    <property type="match status" value="1"/>
</dbReference>
<keyword evidence="2" id="KW-0238">DNA-binding</keyword>
<dbReference type="InterPro" id="IPR000524">
    <property type="entry name" value="Tscrpt_reg_HTH_GntR"/>
</dbReference>
<dbReference type="PRINTS" id="PR00035">
    <property type="entry name" value="HTHGNTR"/>
</dbReference>
<evidence type="ECO:0000256" key="3">
    <source>
        <dbReference type="ARBA" id="ARBA00023163"/>
    </source>
</evidence>
<dbReference type="GO" id="GO:0045892">
    <property type="term" value="P:negative regulation of DNA-templated transcription"/>
    <property type="evidence" value="ECO:0007669"/>
    <property type="project" value="TreeGrafter"/>
</dbReference>
<dbReference type="InterPro" id="IPR012702">
    <property type="entry name" value="CP_lyase_PhnF"/>
</dbReference>
<dbReference type="KEGG" id="rfr:Rfer_0146"/>
<reference evidence="6" key="1">
    <citation type="submission" date="2006-02" db="EMBL/GenBank/DDBJ databases">
        <title>Complete sequence of chromosome of Rhodoferax ferrireducens DSM 15236.</title>
        <authorList>
            <person name="Copeland A."/>
            <person name="Lucas S."/>
            <person name="Lapidus A."/>
            <person name="Barry K."/>
            <person name="Detter J.C."/>
            <person name="Glavina del Rio T."/>
            <person name="Hammon N."/>
            <person name="Israni S."/>
            <person name="Pitluck S."/>
            <person name="Brettin T."/>
            <person name="Bruce D."/>
            <person name="Han C."/>
            <person name="Tapia R."/>
            <person name="Gilna P."/>
            <person name="Kiss H."/>
            <person name="Schmutz J."/>
            <person name="Larimer F."/>
            <person name="Land M."/>
            <person name="Kyrpides N."/>
            <person name="Ivanova N."/>
            <person name="Richardson P."/>
        </authorList>
    </citation>
    <scope>NUCLEOTIDE SEQUENCE [LARGE SCALE GENOMIC DNA]</scope>
    <source>
        <strain evidence="6">ATCC BAA-621 / DSM 15236 / T118</strain>
    </source>
</reference>
<dbReference type="PROSITE" id="PS50949">
    <property type="entry name" value="HTH_GNTR"/>
    <property type="match status" value="1"/>
</dbReference>
<keyword evidence="3" id="KW-0804">Transcription</keyword>
<evidence type="ECO:0000313" key="6">
    <source>
        <dbReference type="Proteomes" id="UP000008332"/>
    </source>
</evidence>
<dbReference type="Proteomes" id="UP000008332">
    <property type="component" value="Chromosome"/>
</dbReference>
<dbReference type="InterPro" id="IPR028978">
    <property type="entry name" value="Chorismate_lyase_/UTRA_dom_sf"/>
</dbReference>
<dbReference type="PANTHER" id="PTHR44846:SF1">
    <property type="entry name" value="MANNOSYL-D-GLYCERATE TRANSPORT_METABOLISM SYSTEM REPRESSOR MNGR-RELATED"/>
    <property type="match status" value="1"/>
</dbReference>
<dbReference type="EMBL" id="CP000267">
    <property type="protein sequence ID" value="ABD67906.1"/>
    <property type="molecule type" value="Genomic_DNA"/>
</dbReference>
<dbReference type="GO" id="GO:0003700">
    <property type="term" value="F:DNA-binding transcription factor activity"/>
    <property type="evidence" value="ECO:0007669"/>
    <property type="project" value="InterPro"/>
</dbReference>
<dbReference type="NCBIfam" id="TIGR02325">
    <property type="entry name" value="C_P_lyase_phnF"/>
    <property type="match status" value="1"/>
</dbReference>
<dbReference type="InterPro" id="IPR011663">
    <property type="entry name" value="UTRA"/>
</dbReference>
<dbReference type="SUPFAM" id="SSF46785">
    <property type="entry name" value="Winged helix' DNA-binding domain"/>
    <property type="match status" value="1"/>
</dbReference>
<proteinExistence type="predicted"/>
<accession>Q222Z7</accession>
<dbReference type="OrthoDB" id="6626198at2"/>
<dbReference type="RefSeq" id="WP_011462479.1">
    <property type="nucleotide sequence ID" value="NC_007908.1"/>
</dbReference>